<dbReference type="InterPro" id="IPR050923">
    <property type="entry name" value="Cell_Proc_Reg/RNA_Proc"/>
</dbReference>
<evidence type="ECO:0000259" key="2">
    <source>
        <dbReference type="PROSITE" id="PS50006"/>
    </source>
</evidence>
<feature type="domain" description="FHA" evidence="2">
    <location>
        <begin position="137"/>
        <end position="195"/>
    </location>
</feature>
<sequence>MVVCPDGHESVATDYCDVCGSPIGSTAAPTVAAAPIAVCPSCGSPSSGRFCEVCGFDSALPAPPPVESVTDPRLAPTVHAAEVVGAQAVPESGWVAIVTADREFYDRVIARKGPDADRVEFPAFYPERRITLRGGEILIGKRSVSQGLAPDIDLGIPPADAGVSRAHAMLRIDGEALTITDLGSTNGTSLNGSDELIPAKVPVLLRSGDRIHLGGWTTIVVSAEMR</sequence>
<evidence type="ECO:0000256" key="1">
    <source>
        <dbReference type="ARBA" id="ARBA00022553"/>
    </source>
</evidence>
<accession>A0A6G9YIN3</accession>
<dbReference type="SMART" id="SM00240">
    <property type="entry name" value="FHA"/>
    <property type="match status" value="1"/>
</dbReference>
<dbReference type="KEGG" id="nah:F5544_25830"/>
<dbReference type="EMBL" id="CP046172">
    <property type="protein sequence ID" value="QIS13020.1"/>
    <property type="molecule type" value="Genomic_DNA"/>
</dbReference>
<dbReference type="AlphaFoldDB" id="A0A6G9YIN3"/>
<keyword evidence="4" id="KW-1185">Reference proteome</keyword>
<name>A0A6G9YIN3_9NOCA</name>
<evidence type="ECO:0000313" key="3">
    <source>
        <dbReference type="EMBL" id="QIS13020.1"/>
    </source>
</evidence>
<dbReference type="SUPFAM" id="SSF49879">
    <property type="entry name" value="SMAD/FHA domain"/>
    <property type="match status" value="1"/>
</dbReference>
<dbReference type="PROSITE" id="PS50006">
    <property type="entry name" value="FHA_DOMAIN"/>
    <property type="match status" value="1"/>
</dbReference>
<protein>
    <submittedName>
        <fullName evidence="3">FHA domain-containing protein</fullName>
    </submittedName>
</protein>
<dbReference type="Pfam" id="PF00498">
    <property type="entry name" value="FHA"/>
    <property type="match status" value="1"/>
</dbReference>
<keyword evidence="1" id="KW-0597">Phosphoprotein</keyword>
<dbReference type="Proteomes" id="UP000503540">
    <property type="component" value="Chromosome"/>
</dbReference>
<dbReference type="PANTHER" id="PTHR23308">
    <property type="entry name" value="NUCLEAR INHIBITOR OF PROTEIN PHOSPHATASE-1"/>
    <property type="match status" value="1"/>
</dbReference>
<reference evidence="3 4" key="1">
    <citation type="journal article" date="2019" name="ACS Chem. Biol.">
        <title>Identification and Mobilization of a Cryptic Antibiotic Biosynthesis Gene Locus from a Human-Pathogenic Nocardia Isolate.</title>
        <authorList>
            <person name="Herisse M."/>
            <person name="Ishida K."/>
            <person name="Porter J.L."/>
            <person name="Howden B."/>
            <person name="Hertweck C."/>
            <person name="Stinear T.P."/>
            <person name="Pidot S.J."/>
        </authorList>
    </citation>
    <scope>NUCLEOTIDE SEQUENCE [LARGE SCALE GENOMIC DNA]</scope>
    <source>
        <strain evidence="3 4">AUSMDU00012717</strain>
    </source>
</reference>
<dbReference type="CDD" id="cd00060">
    <property type="entry name" value="FHA"/>
    <property type="match status" value="1"/>
</dbReference>
<proteinExistence type="predicted"/>
<evidence type="ECO:0000313" key="4">
    <source>
        <dbReference type="Proteomes" id="UP000503540"/>
    </source>
</evidence>
<gene>
    <name evidence="3" type="ORF">F5544_25830</name>
</gene>
<dbReference type="InterPro" id="IPR008984">
    <property type="entry name" value="SMAD_FHA_dom_sf"/>
</dbReference>
<organism evidence="3 4">
    <name type="scientific">Nocardia arthritidis</name>
    <dbReference type="NCBI Taxonomy" id="228602"/>
    <lineage>
        <taxon>Bacteria</taxon>
        <taxon>Bacillati</taxon>
        <taxon>Actinomycetota</taxon>
        <taxon>Actinomycetes</taxon>
        <taxon>Mycobacteriales</taxon>
        <taxon>Nocardiaceae</taxon>
        <taxon>Nocardia</taxon>
    </lineage>
</organism>
<dbReference type="InterPro" id="IPR000253">
    <property type="entry name" value="FHA_dom"/>
</dbReference>
<dbReference type="Gene3D" id="2.60.200.20">
    <property type="match status" value="1"/>
</dbReference>